<accession>A0A6P1KDR8</accession>
<name>A0A6P1KDR8_FAUOS</name>
<evidence type="ECO:0000313" key="1">
    <source>
        <dbReference type="EMBL" id="QHG10108.1"/>
    </source>
</evidence>
<dbReference type="EMBL" id="CP047226">
    <property type="protein sequence ID" value="QHG10108.1"/>
    <property type="molecule type" value="Genomic_DNA"/>
</dbReference>
<protein>
    <submittedName>
        <fullName evidence="1">Uncharacterized protein</fullName>
    </submittedName>
</protein>
<sequence>MDNFLNNISDKILIVDNEQSQIDELAQVFKNDFSIEPKTHLYEQSSIPDVKFSNIKIAFFDLHLTPQSFNFASDAVRNWEKDTNIVIIFNTLAVAIQDLIDNCCYPYVLIFWTSHNEFIDGFKDFMTKRQANYPDFPFPISIDCLDKNEFSSSNKRKQILVDKLQKTFFYGISTLEEIVFKEIENLKIKLIDLAEESKEIVWAQGGNPMQLFLQNLTVQTFGKEVSKSHPSKALTESLIPILSHDIVKAAEVEKIWDKFLNMDEFDSSLPFSQVTKAKLNNIMHIDNNPNTFSDRGTVWLLKNSSCDYDFFKNSFNNITCEKFTSLCLQQNLNADEKLKVSVILVEISAACDYSNNKPRGNKYIMGVKIPKSIYGNGKKFKSLPESIFKLNCAEFYELKYEPNITDYITEETFYIFLNLNFTVTLNDKDEKQLIHLFTFKKEMMDFIGNRYANHVSRIGVTSF</sequence>
<dbReference type="AlphaFoldDB" id="A0A6P1KDR8"/>
<proteinExistence type="predicted"/>
<reference evidence="1" key="1">
    <citation type="journal article" date="2020" name="Microbiol. Resour. Announc.">
        <title>Complete Genome Sequence of Moraxella osloensis Strain YV1, Isolated from an Australian Wastewater Treatment Plant.</title>
        <authorList>
            <person name="Batinovic S."/>
            <person name="Rice D.T.F."/>
            <person name="Seviour R.J."/>
            <person name="Petrovski S."/>
        </authorList>
    </citation>
    <scope>NUCLEOTIDE SEQUENCE</scope>
    <source>
        <strain evidence="1">YV1</strain>
    </source>
</reference>
<organism evidence="1">
    <name type="scientific">Faucicola osloensis</name>
    <name type="common">Moraxella osloensis</name>
    <dbReference type="NCBI Taxonomy" id="34062"/>
    <lineage>
        <taxon>Bacteria</taxon>
        <taxon>Pseudomonadati</taxon>
        <taxon>Pseudomonadota</taxon>
        <taxon>Gammaproteobacteria</taxon>
        <taxon>Moraxellales</taxon>
        <taxon>Moraxellaceae</taxon>
        <taxon>Faucicola</taxon>
    </lineage>
</organism>
<gene>
    <name evidence="1" type="ORF">GSF12_09595</name>
</gene>